<feature type="domain" description="Retrotransposon gag" evidence="2">
    <location>
        <begin position="113"/>
        <end position="211"/>
    </location>
</feature>
<feature type="compositionally biased region" description="Basic and acidic residues" evidence="1">
    <location>
        <begin position="244"/>
        <end position="260"/>
    </location>
</feature>
<reference evidence="3" key="1">
    <citation type="journal article" date="2022" name="Int. J. Mol. Sci.">
        <title>Draft Genome of Tanacetum Coccineum: Genomic Comparison of Closely Related Tanacetum-Family Plants.</title>
        <authorList>
            <person name="Yamashiro T."/>
            <person name="Shiraishi A."/>
            <person name="Nakayama K."/>
            <person name="Satake H."/>
        </authorList>
    </citation>
    <scope>NUCLEOTIDE SEQUENCE</scope>
</reference>
<dbReference type="InterPro" id="IPR005162">
    <property type="entry name" value="Retrotrans_gag_dom"/>
</dbReference>
<keyword evidence="3" id="KW-0808">Transferase</keyword>
<gene>
    <name evidence="3" type="ORF">Tco_0624617</name>
</gene>
<proteinExistence type="predicted"/>
<dbReference type="PANTHER" id="PTHR33223">
    <property type="entry name" value="CCHC-TYPE DOMAIN-CONTAINING PROTEIN"/>
    <property type="match status" value="1"/>
</dbReference>
<feature type="region of interest" description="Disordered" evidence="1">
    <location>
        <begin position="244"/>
        <end position="292"/>
    </location>
</feature>
<dbReference type="Proteomes" id="UP001151760">
    <property type="component" value="Unassembled WGS sequence"/>
</dbReference>
<keyword evidence="4" id="KW-1185">Reference proteome</keyword>
<evidence type="ECO:0000313" key="3">
    <source>
        <dbReference type="EMBL" id="GJS51255.1"/>
    </source>
</evidence>
<sequence>MAPKRATRSTPITPALTATTTTVTEAQLQALIYQGVAAAIAEAEASRVRNGYNVNGSGPRPAQTARECSYSEFLKCKPLDFKGTEGVVGLTRWFEKMESVFSISNCPAASQVKFATCTLQDDALTWWNAHVKTTTTEAAHAMPWAALKKMMTDKYCPRGEIKKIETEMWNLKVKGTDVVTYSRRFQQLALMCSRMFPEEIDKIEKYIGGLPDMILGSVKASKSKTMQEVIEFTTELMEDKTQAYAERQAERKRKYDDLSKHQNQQQHKKRKRAEHKPGPHSNGKSDRQTHTPGLNLCVPSVITIMKVLVHLAGNDRAPAKVYVVGNAGKNPDNVIAAPKLTSRIFLRSLLYVELANWRIIKGKCANDKPSISCTKTKKYMQKGFPIFLAYVTAKEVEDKSEKNDMRRANSLRTFHEVFPEDYFPSLPPKTRQVDAPILALPEGNEDFIAILRCFKEALEQKPRTTVKSSSLSHNLIKFDLPKQILNAQTEARKPENIKNEDVRGMLVENTKNPEAIRTENLKPHADGTLCLNGKRTMAGVDVDTLTMEHYLALSRENQAPGVIAKQLEDIHNFKQEGDESLYQAWERYNDLLYKCPTYDINSHQKGPNSEMTPAQALTVIQTMADHFAKWHDKTTSKNWKHSSNDD</sequence>
<dbReference type="EMBL" id="BQNB010008573">
    <property type="protein sequence ID" value="GJS51255.1"/>
    <property type="molecule type" value="Genomic_DNA"/>
</dbReference>
<comment type="caution">
    <text evidence="3">The sequence shown here is derived from an EMBL/GenBank/DDBJ whole genome shotgun (WGS) entry which is preliminary data.</text>
</comment>
<protein>
    <submittedName>
        <fullName evidence="3">Reverse transcriptase domain-containing protein</fullName>
    </submittedName>
</protein>
<reference evidence="3" key="2">
    <citation type="submission" date="2022-01" db="EMBL/GenBank/DDBJ databases">
        <authorList>
            <person name="Yamashiro T."/>
            <person name="Shiraishi A."/>
            <person name="Satake H."/>
            <person name="Nakayama K."/>
        </authorList>
    </citation>
    <scope>NUCLEOTIDE SEQUENCE</scope>
</reference>
<evidence type="ECO:0000256" key="1">
    <source>
        <dbReference type="SAM" id="MobiDB-lite"/>
    </source>
</evidence>
<keyword evidence="3" id="KW-0695">RNA-directed DNA polymerase</keyword>
<evidence type="ECO:0000259" key="2">
    <source>
        <dbReference type="Pfam" id="PF03732"/>
    </source>
</evidence>
<accession>A0ABQ4WEF5</accession>
<name>A0ABQ4WEF5_9ASTR</name>
<keyword evidence="3" id="KW-0548">Nucleotidyltransferase</keyword>
<dbReference type="Pfam" id="PF03732">
    <property type="entry name" value="Retrotrans_gag"/>
    <property type="match status" value="1"/>
</dbReference>
<dbReference type="GO" id="GO:0003964">
    <property type="term" value="F:RNA-directed DNA polymerase activity"/>
    <property type="evidence" value="ECO:0007669"/>
    <property type="project" value="UniProtKB-KW"/>
</dbReference>
<evidence type="ECO:0000313" key="4">
    <source>
        <dbReference type="Proteomes" id="UP001151760"/>
    </source>
</evidence>
<organism evidence="3 4">
    <name type="scientific">Tanacetum coccineum</name>
    <dbReference type="NCBI Taxonomy" id="301880"/>
    <lineage>
        <taxon>Eukaryota</taxon>
        <taxon>Viridiplantae</taxon>
        <taxon>Streptophyta</taxon>
        <taxon>Embryophyta</taxon>
        <taxon>Tracheophyta</taxon>
        <taxon>Spermatophyta</taxon>
        <taxon>Magnoliopsida</taxon>
        <taxon>eudicotyledons</taxon>
        <taxon>Gunneridae</taxon>
        <taxon>Pentapetalae</taxon>
        <taxon>asterids</taxon>
        <taxon>campanulids</taxon>
        <taxon>Asterales</taxon>
        <taxon>Asteraceae</taxon>
        <taxon>Asteroideae</taxon>
        <taxon>Anthemideae</taxon>
        <taxon>Anthemidinae</taxon>
        <taxon>Tanacetum</taxon>
    </lineage>
</organism>
<dbReference type="PANTHER" id="PTHR33223:SF11">
    <property type="entry name" value="ELEMENT PROTEIN, PUTATIVE-RELATED"/>
    <property type="match status" value="1"/>
</dbReference>